<feature type="region of interest" description="Disordered" evidence="10">
    <location>
        <begin position="481"/>
        <end position="534"/>
    </location>
</feature>
<evidence type="ECO:0000256" key="9">
    <source>
        <dbReference type="ARBA" id="ARBA00023303"/>
    </source>
</evidence>
<evidence type="ECO:0000256" key="3">
    <source>
        <dbReference type="ARBA" id="ARBA00022448"/>
    </source>
</evidence>
<evidence type="ECO:0000256" key="4">
    <source>
        <dbReference type="ARBA" id="ARBA00022692"/>
    </source>
</evidence>
<dbReference type="GO" id="GO:0005886">
    <property type="term" value="C:plasma membrane"/>
    <property type="evidence" value="ECO:0007669"/>
    <property type="project" value="InterPro"/>
</dbReference>
<dbReference type="AlphaFoldDB" id="A0A7R8X460"/>
<dbReference type="PANTHER" id="PTHR10125">
    <property type="entry name" value="P2X PURINOCEPTOR"/>
    <property type="match status" value="1"/>
</dbReference>
<evidence type="ECO:0000256" key="8">
    <source>
        <dbReference type="ARBA" id="ARBA00023286"/>
    </source>
</evidence>
<dbReference type="GO" id="GO:0019239">
    <property type="term" value="F:deaminase activity"/>
    <property type="evidence" value="ECO:0007669"/>
    <property type="project" value="InterPro"/>
</dbReference>
<organism evidence="12">
    <name type="scientific">Darwinula stevensoni</name>
    <dbReference type="NCBI Taxonomy" id="69355"/>
    <lineage>
        <taxon>Eukaryota</taxon>
        <taxon>Metazoa</taxon>
        <taxon>Ecdysozoa</taxon>
        <taxon>Arthropoda</taxon>
        <taxon>Crustacea</taxon>
        <taxon>Oligostraca</taxon>
        <taxon>Ostracoda</taxon>
        <taxon>Podocopa</taxon>
        <taxon>Podocopida</taxon>
        <taxon>Darwinulocopina</taxon>
        <taxon>Darwinuloidea</taxon>
        <taxon>Darwinulidae</taxon>
        <taxon>Darwinula</taxon>
    </lineage>
</organism>
<dbReference type="Pfam" id="PF00962">
    <property type="entry name" value="A_deaminase"/>
    <property type="match status" value="1"/>
</dbReference>
<evidence type="ECO:0000259" key="11">
    <source>
        <dbReference type="Pfam" id="PF00962"/>
    </source>
</evidence>
<dbReference type="PANTHER" id="PTHR10125:SF31">
    <property type="entry name" value="P2X RECEPTOR E"/>
    <property type="match status" value="1"/>
</dbReference>
<keyword evidence="13" id="KW-1185">Reference proteome</keyword>
<dbReference type="Gene3D" id="3.20.20.140">
    <property type="entry name" value="Metal-dependent hydrolases"/>
    <property type="match status" value="1"/>
</dbReference>
<dbReference type="InterPro" id="IPR059116">
    <property type="entry name" value="P2X_receptor"/>
</dbReference>
<comment type="similarity">
    <text evidence="2">Belongs to the P2X receptor family.</text>
</comment>
<dbReference type="GO" id="GO:0033198">
    <property type="term" value="P:response to ATP"/>
    <property type="evidence" value="ECO:0007669"/>
    <property type="project" value="InterPro"/>
</dbReference>
<dbReference type="GO" id="GO:0098794">
    <property type="term" value="C:postsynapse"/>
    <property type="evidence" value="ECO:0007669"/>
    <property type="project" value="GOC"/>
</dbReference>
<reference evidence="12" key="1">
    <citation type="submission" date="2020-11" db="EMBL/GenBank/DDBJ databases">
        <authorList>
            <person name="Tran Van P."/>
        </authorList>
    </citation>
    <scope>NUCLEOTIDE SEQUENCE</scope>
</reference>
<dbReference type="InterPro" id="IPR027309">
    <property type="entry name" value="P2X_extracellular_dom_sf"/>
</dbReference>
<proteinExistence type="inferred from homology"/>
<dbReference type="GO" id="GO:0012505">
    <property type="term" value="C:endomembrane system"/>
    <property type="evidence" value="ECO:0007669"/>
    <property type="project" value="UniProtKB-SubCell"/>
</dbReference>
<evidence type="ECO:0000256" key="1">
    <source>
        <dbReference type="ARBA" id="ARBA00004308"/>
    </source>
</evidence>
<evidence type="ECO:0000313" key="13">
    <source>
        <dbReference type="Proteomes" id="UP000677054"/>
    </source>
</evidence>
<keyword evidence="4" id="KW-0812">Transmembrane</keyword>
<dbReference type="PRINTS" id="PR01307">
    <property type="entry name" value="P2XRECEPTOR"/>
</dbReference>
<comment type="subcellular location">
    <subcellularLocation>
        <location evidence="1">Endomembrane system</location>
    </subcellularLocation>
</comment>
<dbReference type="InterPro" id="IPR001365">
    <property type="entry name" value="A_deaminase_dom"/>
</dbReference>
<evidence type="ECO:0000256" key="7">
    <source>
        <dbReference type="ARBA" id="ARBA00023136"/>
    </source>
</evidence>
<evidence type="ECO:0000256" key="10">
    <source>
        <dbReference type="SAM" id="MobiDB-lite"/>
    </source>
</evidence>
<feature type="domain" description="Adenosine deaminase" evidence="11">
    <location>
        <begin position="336"/>
        <end position="471"/>
    </location>
</feature>
<accession>A0A7R8X460</accession>
<dbReference type="SUPFAM" id="SSF51556">
    <property type="entry name" value="Metallo-dependent hydrolases"/>
    <property type="match status" value="1"/>
</dbReference>
<evidence type="ECO:0000313" key="12">
    <source>
        <dbReference type="EMBL" id="CAD7243686.1"/>
    </source>
</evidence>
<dbReference type="Pfam" id="PF00864">
    <property type="entry name" value="P2X_receptor"/>
    <property type="match status" value="1"/>
</dbReference>
<dbReference type="Gene3D" id="2.60.490.10">
    <property type="entry name" value="atp-gated p2x4 ion channel domain"/>
    <property type="match status" value="1"/>
</dbReference>
<keyword evidence="8" id="KW-1071">Ligand-gated ion channel</keyword>
<sequence length="534" mass="61701">MVWGKSYQKTSTALSSVITQLDGVAFTNFSDDELKVQKEYKHLYRRIWDVADEVFLEHENNAFFVMTNVIITPNQTIGHCAENNDVCGAPCDPNAPPFCPMGEPLKHGTMTGECILNNSTRDYTCEINAWCPLENYTKPLGDRKALLEEAENYTVTIKNFIFFPDFGEEYHRRNVLDNYTEEVLRTCYFHPKEDRFCPNFKIATILQEAGINDFNDIGVSGGSVEIRINWNCDLDYDIKYCLPEYEFHRLDQPKVNCTNEPYWNFQYAHFDANNDTFRTLFDVFGIKFWVNVYGEGGKLYYWNILWTIASQFTYIGLVSPHEEDDRNSVKQVISSLKKKIEEQGILQDFEEEINKLILIIKGNMKRIEKVAYELCKDKWESGVVYFEVRYCPHLLLNDTLLRSPYEWEVMEGAREVIRAVQRGLKRGKMDFGVDSRSILVCIRGKKKWSFDILRLAKEFQDAGVVGIDMAKRALFDVVQQNESQDASAPSRRDVNDEGASSQRGQENESQDPDRITSDSHEASSREGLVGSYRL</sequence>
<dbReference type="Gene3D" id="1.10.287.940">
    <property type="entry name" value="atp-gated p2x4 ion channel"/>
    <property type="match status" value="1"/>
</dbReference>
<dbReference type="GO" id="GO:0070588">
    <property type="term" value="P:calcium ion transmembrane transport"/>
    <property type="evidence" value="ECO:0007669"/>
    <property type="project" value="TreeGrafter"/>
</dbReference>
<gene>
    <name evidence="12" type="ORF">DSTB1V02_LOCUS3600</name>
</gene>
<evidence type="ECO:0000256" key="5">
    <source>
        <dbReference type="ARBA" id="ARBA00022989"/>
    </source>
</evidence>
<evidence type="ECO:0000256" key="2">
    <source>
        <dbReference type="ARBA" id="ARBA00009848"/>
    </source>
</evidence>
<dbReference type="EMBL" id="CAJPEV010000479">
    <property type="protein sequence ID" value="CAG0885689.1"/>
    <property type="molecule type" value="Genomic_DNA"/>
</dbReference>
<keyword evidence="3" id="KW-0813">Transport</keyword>
<dbReference type="GO" id="GO:0001614">
    <property type="term" value="F:purinergic nucleotide receptor activity"/>
    <property type="evidence" value="ECO:0007669"/>
    <property type="project" value="InterPro"/>
</dbReference>
<keyword evidence="6" id="KW-0406">Ion transport</keyword>
<name>A0A7R8X460_9CRUS</name>
<dbReference type="EMBL" id="LR899996">
    <property type="protein sequence ID" value="CAD7243686.1"/>
    <property type="molecule type" value="Genomic_DNA"/>
</dbReference>
<dbReference type="Proteomes" id="UP000677054">
    <property type="component" value="Unassembled WGS sequence"/>
</dbReference>
<keyword evidence="9" id="KW-0407">Ion channel</keyword>
<dbReference type="InterPro" id="IPR001429">
    <property type="entry name" value="P2X_purnocptor"/>
</dbReference>
<keyword evidence="5" id="KW-1133">Transmembrane helix</keyword>
<evidence type="ECO:0000256" key="6">
    <source>
        <dbReference type="ARBA" id="ARBA00023065"/>
    </source>
</evidence>
<dbReference type="InterPro" id="IPR032466">
    <property type="entry name" value="Metal_Hydrolase"/>
</dbReference>
<keyword evidence="7" id="KW-0472">Membrane</keyword>
<dbReference type="GO" id="GO:0004931">
    <property type="term" value="F:extracellularly ATP-gated monoatomic cation channel activity"/>
    <property type="evidence" value="ECO:0007669"/>
    <property type="project" value="InterPro"/>
</dbReference>
<protein>
    <recommendedName>
        <fullName evidence="11">Adenosine deaminase domain-containing protein</fullName>
    </recommendedName>
</protein>
<dbReference type="OrthoDB" id="494673at2759"/>
<feature type="compositionally biased region" description="Basic and acidic residues" evidence="10">
    <location>
        <begin position="511"/>
        <end position="524"/>
    </location>
</feature>